<reference evidence="9" key="1">
    <citation type="submission" date="2018-06" db="EMBL/GenBank/DDBJ databases">
        <authorList>
            <person name="Zhirakovskaya E."/>
        </authorList>
    </citation>
    <scope>NUCLEOTIDE SEQUENCE</scope>
</reference>
<dbReference type="GO" id="GO:0005829">
    <property type="term" value="C:cytosol"/>
    <property type="evidence" value="ECO:0007669"/>
    <property type="project" value="TreeGrafter"/>
</dbReference>
<dbReference type="FunFam" id="3.40.1170.10:FF:000001">
    <property type="entry name" value="DNA mismatch repair protein MutS"/>
    <property type="match status" value="1"/>
</dbReference>
<dbReference type="SUPFAM" id="SSF55271">
    <property type="entry name" value="DNA repair protein MutS, domain I"/>
    <property type="match status" value="1"/>
</dbReference>
<dbReference type="Gene3D" id="1.10.1420.10">
    <property type="match status" value="2"/>
</dbReference>
<dbReference type="InterPro" id="IPR007695">
    <property type="entry name" value="DNA_mismatch_repair_MutS-lik_N"/>
</dbReference>
<sequence length="927" mass="103428">MNDKTPKHTPVMQQYMRIKAEHPDILLFYRMGDFYELFYDDAKKASRLLDITLTARGKNGDNPVPMAGIPFHAADNYLARLVRKGESVALCEQVGDPATTKGIVERKVVRIITPGTITDEALLEDSHENLITSIHVRNNHYGLASLDMSGGRFQVTEASTFDAVLSELERLKPVEVLVNEEDDLSAQLSNMPGVKTLADWHFNDSNAREYLQAHFKVASLAGFGCEELSVALTAAAAILEYVKTTQQNSLPHITKLSTVHQDDAITLDVATRRNLELVRNLSGNQDNTLFSILGKTATCIGNRLLARRLQQPIANQQILETRYDAIDELIKQSLFSETQQILKGIIDIERILTRIAIKSARPRDLIGLKQALHKAPDLIKQLSSVQSKLLLSTLKNIGEHKKTCELLDLAIIDEPPLLIREGGVLAQGYDAELDELRALYEHSDSFLTDMEAREREATGINTLKVNYNKVHGYYIEVSRAQSDKVPDTYTRRQTLKNAERFITEELKGYEEKVLSAREKSLSREKALYEDLLQILGQHLPELQNFAQAIAEIDAINTLAERAFTLEYCRPTLSKKAGMEILDGRHPVVEHTLTTPFIANDTIFDQQRRMLIITGPNMGGKSTYMRQTALIALLAHCGSFVPARKARMGPLDRIFTRIGAADDLAGGRSTFMVEMTETASILHNATSKSLILMDEIGRGTSTYDGLSLAWACARYLEREINACTLFATHYFELISLSDESTNVHNVHLDAVEHGNGIIFLHQVKDGAADRSYGLQVAGLAGIPEPVLNDAREKLQQLENQAAAQLDYQQFNLRSEPSLTKEPNGSHIIANDNKSLLSPPLTASDTEEMVTEELVTEELKIVNDKENQSQHQNSGTNKAKDSANPQFSLDLNFEPASHPLLQELTELDLDNLTPLNALTLLTQFKDRYL</sequence>
<dbReference type="InterPro" id="IPR016151">
    <property type="entry name" value="DNA_mismatch_repair_MutS_N"/>
</dbReference>
<dbReference type="Pfam" id="PF01624">
    <property type="entry name" value="MutS_I"/>
    <property type="match status" value="1"/>
</dbReference>
<evidence type="ECO:0000256" key="3">
    <source>
        <dbReference type="ARBA" id="ARBA00022763"/>
    </source>
</evidence>
<keyword evidence="5" id="KW-0238">DNA-binding</keyword>
<keyword evidence="4" id="KW-0067">ATP-binding</keyword>
<dbReference type="FunFam" id="1.10.1420.10:FF:000002">
    <property type="entry name" value="DNA mismatch repair protein MutS"/>
    <property type="match status" value="1"/>
</dbReference>
<dbReference type="Pfam" id="PF05188">
    <property type="entry name" value="MutS_II"/>
    <property type="match status" value="1"/>
</dbReference>
<dbReference type="InterPro" id="IPR007861">
    <property type="entry name" value="DNA_mismatch_repair_MutS_clamp"/>
</dbReference>
<dbReference type="Pfam" id="PF05190">
    <property type="entry name" value="MutS_IV"/>
    <property type="match status" value="1"/>
</dbReference>
<dbReference type="GO" id="GO:0006298">
    <property type="term" value="P:mismatch repair"/>
    <property type="evidence" value="ECO:0007669"/>
    <property type="project" value="InterPro"/>
</dbReference>
<evidence type="ECO:0000256" key="4">
    <source>
        <dbReference type="ARBA" id="ARBA00022840"/>
    </source>
</evidence>
<organism evidence="9">
    <name type="scientific">hydrothermal vent metagenome</name>
    <dbReference type="NCBI Taxonomy" id="652676"/>
    <lineage>
        <taxon>unclassified sequences</taxon>
        <taxon>metagenomes</taxon>
        <taxon>ecological metagenomes</taxon>
    </lineage>
</organism>
<dbReference type="CDD" id="cd03284">
    <property type="entry name" value="ABC_MutS1"/>
    <property type="match status" value="1"/>
</dbReference>
<feature type="domain" description="DNA mismatch repair proteins mutS family" evidence="8">
    <location>
        <begin position="688"/>
        <end position="704"/>
    </location>
</feature>
<dbReference type="InterPro" id="IPR036678">
    <property type="entry name" value="MutS_con_dom_sf"/>
</dbReference>
<keyword evidence="3" id="KW-0227">DNA damage</keyword>
<keyword evidence="6" id="KW-0234">DNA repair</keyword>
<dbReference type="InterPro" id="IPR000432">
    <property type="entry name" value="DNA_mismatch_repair_MutS_C"/>
</dbReference>
<dbReference type="Gene3D" id="3.40.1170.10">
    <property type="entry name" value="DNA repair protein MutS, domain I"/>
    <property type="match status" value="1"/>
</dbReference>
<dbReference type="GO" id="GO:0030983">
    <property type="term" value="F:mismatched DNA binding"/>
    <property type="evidence" value="ECO:0007669"/>
    <property type="project" value="InterPro"/>
</dbReference>
<dbReference type="GO" id="GO:0140664">
    <property type="term" value="F:ATP-dependent DNA damage sensor activity"/>
    <property type="evidence" value="ECO:0007669"/>
    <property type="project" value="InterPro"/>
</dbReference>
<feature type="region of interest" description="Disordered" evidence="7">
    <location>
        <begin position="859"/>
        <end position="886"/>
    </location>
</feature>
<protein>
    <submittedName>
        <fullName evidence="9">DNA mismatch repair protein MutS</fullName>
    </submittedName>
</protein>
<evidence type="ECO:0000256" key="6">
    <source>
        <dbReference type="ARBA" id="ARBA00023204"/>
    </source>
</evidence>
<dbReference type="FunFam" id="3.40.50.300:FF:000283">
    <property type="entry name" value="DNA mismatch repair protein MutS"/>
    <property type="match status" value="1"/>
</dbReference>
<evidence type="ECO:0000313" key="9">
    <source>
        <dbReference type="EMBL" id="VAW81548.1"/>
    </source>
</evidence>
<accession>A0A3B0YKR4</accession>
<dbReference type="PANTHER" id="PTHR11361:SF34">
    <property type="entry name" value="DNA MISMATCH REPAIR PROTEIN MSH1, MITOCHONDRIAL"/>
    <property type="match status" value="1"/>
</dbReference>
<dbReference type="SUPFAM" id="SSF53150">
    <property type="entry name" value="DNA repair protein MutS, domain II"/>
    <property type="match status" value="1"/>
</dbReference>
<dbReference type="InterPro" id="IPR036187">
    <property type="entry name" value="DNA_mismatch_repair_MutS_sf"/>
</dbReference>
<evidence type="ECO:0000259" key="8">
    <source>
        <dbReference type="PROSITE" id="PS00486"/>
    </source>
</evidence>
<dbReference type="Gene3D" id="3.40.50.300">
    <property type="entry name" value="P-loop containing nucleotide triphosphate hydrolases"/>
    <property type="match status" value="1"/>
</dbReference>
<gene>
    <name evidence="9" type="ORF">MNBD_GAMMA12-2505</name>
</gene>
<dbReference type="InterPro" id="IPR007696">
    <property type="entry name" value="DNA_mismatch_repair_MutS_core"/>
</dbReference>
<dbReference type="InterPro" id="IPR007860">
    <property type="entry name" value="DNA_mmatch_repair_MutS_con_dom"/>
</dbReference>
<dbReference type="PROSITE" id="PS00486">
    <property type="entry name" value="DNA_MISMATCH_REPAIR_2"/>
    <property type="match status" value="1"/>
</dbReference>
<feature type="compositionally biased region" description="Polar residues" evidence="7">
    <location>
        <begin position="867"/>
        <end position="886"/>
    </location>
</feature>
<keyword evidence="2" id="KW-0547">Nucleotide-binding</keyword>
<dbReference type="SUPFAM" id="SSF52540">
    <property type="entry name" value="P-loop containing nucleoside triphosphate hydrolases"/>
    <property type="match status" value="1"/>
</dbReference>
<dbReference type="HAMAP" id="MF_00096">
    <property type="entry name" value="MutS"/>
    <property type="match status" value="1"/>
</dbReference>
<dbReference type="InterPro" id="IPR005748">
    <property type="entry name" value="DNA_mismatch_repair_MutS"/>
</dbReference>
<evidence type="ECO:0000256" key="5">
    <source>
        <dbReference type="ARBA" id="ARBA00023125"/>
    </source>
</evidence>
<dbReference type="InterPro" id="IPR017261">
    <property type="entry name" value="DNA_mismatch_repair_MutS/MSH"/>
</dbReference>
<dbReference type="InterPro" id="IPR027417">
    <property type="entry name" value="P-loop_NTPase"/>
</dbReference>
<dbReference type="NCBIfam" id="NF003810">
    <property type="entry name" value="PRK05399.1"/>
    <property type="match status" value="1"/>
</dbReference>
<evidence type="ECO:0000256" key="2">
    <source>
        <dbReference type="ARBA" id="ARBA00022741"/>
    </source>
</evidence>
<dbReference type="Pfam" id="PF05192">
    <property type="entry name" value="MutS_III"/>
    <property type="match status" value="1"/>
</dbReference>
<name>A0A3B0YKR4_9ZZZZ</name>
<dbReference type="SMART" id="SM00533">
    <property type="entry name" value="MUTSd"/>
    <property type="match status" value="1"/>
</dbReference>
<dbReference type="PIRSF" id="PIRSF037677">
    <property type="entry name" value="DNA_mis_repair_Msh6"/>
    <property type="match status" value="1"/>
</dbReference>
<dbReference type="EMBL" id="UOFL01000221">
    <property type="protein sequence ID" value="VAW81548.1"/>
    <property type="molecule type" value="Genomic_DNA"/>
</dbReference>
<evidence type="ECO:0000256" key="1">
    <source>
        <dbReference type="ARBA" id="ARBA00006271"/>
    </source>
</evidence>
<dbReference type="SMART" id="SM00534">
    <property type="entry name" value="MUTSac"/>
    <property type="match status" value="1"/>
</dbReference>
<dbReference type="Pfam" id="PF00488">
    <property type="entry name" value="MutS_V"/>
    <property type="match status" value="1"/>
</dbReference>
<evidence type="ECO:0000256" key="7">
    <source>
        <dbReference type="SAM" id="MobiDB-lite"/>
    </source>
</evidence>
<dbReference type="InterPro" id="IPR045076">
    <property type="entry name" value="MutS"/>
</dbReference>
<dbReference type="PANTHER" id="PTHR11361">
    <property type="entry name" value="DNA MISMATCH REPAIR PROTEIN MUTS FAMILY MEMBER"/>
    <property type="match status" value="1"/>
</dbReference>
<dbReference type="SUPFAM" id="SSF48334">
    <property type="entry name" value="DNA repair protein MutS, domain III"/>
    <property type="match status" value="1"/>
</dbReference>
<proteinExistence type="inferred from homology"/>
<dbReference type="NCBIfam" id="TIGR01070">
    <property type="entry name" value="mutS1"/>
    <property type="match status" value="1"/>
</dbReference>
<dbReference type="GO" id="GO:0005524">
    <property type="term" value="F:ATP binding"/>
    <property type="evidence" value="ECO:0007669"/>
    <property type="project" value="UniProtKB-KW"/>
</dbReference>
<dbReference type="AlphaFoldDB" id="A0A3B0YKR4"/>
<dbReference type="Gene3D" id="3.30.420.110">
    <property type="entry name" value="MutS, connector domain"/>
    <property type="match status" value="1"/>
</dbReference>
<comment type="similarity">
    <text evidence="1">Belongs to the DNA mismatch repair MutS family.</text>
</comment>